<accession>A0A7S0SBC1</accession>
<evidence type="ECO:0000313" key="4">
    <source>
        <dbReference type="EMBL" id="CAD8701169.1"/>
    </source>
</evidence>
<keyword evidence="3" id="KW-0812">Transmembrane</keyword>
<keyword evidence="1" id="KW-0175">Coiled coil</keyword>
<feature type="coiled-coil region" evidence="1">
    <location>
        <begin position="125"/>
        <end position="155"/>
    </location>
</feature>
<keyword evidence="3" id="KW-0472">Membrane</keyword>
<feature type="compositionally biased region" description="Basic and acidic residues" evidence="2">
    <location>
        <begin position="180"/>
        <end position="192"/>
    </location>
</feature>
<feature type="transmembrane region" description="Helical" evidence="3">
    <location>
        <begin position="220"/>
        <end position="240"/>
    </location>
</feature>
<protein>
    <submittedName>
        <fullName evidence="4">Uncharacterized protein</fullName>
    </submittedName>
</protein>
<gene>
    <name evidence="4" type="ORF">MANT1106_LOCUS3851</name>
</gene>
<feature type="transmembrane region" description="Helical" evidence="3">
    <location>
        <begin position="358"/>
        <end position="380"/>
    </location>
</feature>
<dbReference type="AlphaFoldDB" id="A0A7S0SBC1"/>
<evidence type="ECO:0000256" key="3">
    <source>
        <dbReference type="SAM" id="Phobius"/>
    </source>
</evidence>
<organism evidence="4">
    <name type="scientific">Mantoniella antarctica</name>
    <dbReference type="NCBI Taxonomy" id="81844"/>
    <lineage>
        <taxon>Eukaryota</taxon>
        <taxon>Viridiplantae</taxon>
        <taxon>Chlorophyta</taxon>
        <taxon>Mamiellophyceae</taxon>
        <taxon>Mamiellales</taxon>
        <taxon>Mamiellaceae</taxon>
        <taxon>Mantoniella</taxon>
    </lineage>
</organism>
<evidence type="ECO:0000256" key="1">
    <source>
        <dbReference type="SAM" id="Coils"/>
    </source>
</evidence>
<evidence type="ECO:0000256" key="2">
    <source>
        <dbReference type="SAM" id="MobiDB-lite"/>
    </source>
</evidence>
<feature type="transmembrane region" description="Helical" evidence="3">
    <location>
        <begin position="274"/>
        <end position="294"/>
    </location>
</feature>
<proteinExistence type="predicted"/>
<name>A0A7S0SBC1_9CHLO</name>
<feature type="region of interest" description="Disordered" evidence="2">
    <location>
        <begin position="415"/>
        <end position="440"/>
    </location>
</feature>
<feature type="region of interest" description="Disordered" evidence="2">
    <location>
        <begin position="173"/>
        <end position="194"/>
    </location>
</feature>
<dbReference type="EMBL" id="HBFC01006851">
    <property type="protein sequence ID" value="CAD8701169.1"/>
    <property type="molecule type" value="Transcribed_RNA"/>
</dbReference>
<feature type="transmembrane region" description="Helical" evidence="3">
    <location>
        <begin position="315"/>
        <end position="338"/>
    </location>
</feature>
<reference evidence="4" key="1">
    <citation type="submission" date="2021-01" db="EMBL/GenBank/DDBJ databases">
        <authorList>
            <person name="Corre E."/>
            <person name="Pelletier E."/>
            <person name="Niang G."/>
            <person name="Scheremetjew M."/>
            <person name="Finn R."/>
            <person name="Kale V."/>
            <person name="Holt S."/>
            <person name="Cochrane G."/>
            <person name="Meng A."/>
            <person name="Brown T."/>
            <person name="Cohen L."/>
        </authorList>
    </citation>
    <scope>NUCLEOTIDE SEQUENCE</scope>
    <source>
        <strain evidence="4">SL-175</strain>
    </source>
</reference>
<sequence length="440" mass="47756">MENAVVLLPGREKAVGTCHKCGATLAGNKPSARCTGCGTSFHISDCGSRLAKSGLDLSLLAQCPRCACVCQCSGGDVPCHAHAMKKRRREKLPAATSAAVPIAASHVTRAAIPTTSSPMEDDDAANATTEELLQLRAENEELRHVRAENVSLRAALRDALKVVDSLLCGGGGNSISGSNKETDAKAGQREGEVGEGPVALMEGAERNLRGLLTRQALKDALTMTYLYITVSLISSTFHTLNVKEREMLPNVTQGETQGKDEEPFEGDRTNPIDYAVGPIAEVILAFWVIFLHIAARHAVGRQDASPPAHDFLRPVTVLMIVTAIFGVILMFMVGLVFVDGTDHAWVQERYGTNDDTNIIRIALMELCLLGLQVMFVTVAARRTLYLRARVALYRRLCAAQAVAWWSPDIPQEDRDGAMTSHAWAREKDEELEGEYRLPPV</sequence>
<keyword evidence="3" id="KW-1133">Transmembrane helix</keyword>